<dbReference type="GO" id="GO:0003700">
    <property type="term" value="F:DNA-binding transcription factor activity"/>
    <property type="evidence" value="ECO:0007669"/>
    <property type="project" value="InterPro"/>
</dbReference>
<keyword evidence="3" id="KW-0238">DNA-binding</keyword>
<evidence type="ECO:0000256" key="2">
    <source>
        <dbReference type="ARBA" id="ARBA00023015"/>
    </source>
</evidence>
<reference evidence="8 10" key="2">
    <citation type="submission" date="2019-06" db="EMBL/GenBank/DDBJ databases">
        <title>Whole genome shotgun sequence of Corynebacterium flavescens NBRC 14136.</title>
        <authorList>
            <person name="Hosoyama A."/>
            <person name="Uohara A."/>
            <person name="Ohji S."/>
            <person name="Ichikawa N."/>
        </authorList>
    </citation>
    <scope>NUCLEOTIDE SEQUENCE [LARGE SCALE GENOMIC DNA]</scope>
    <source>
        <strain evidence="8 10">NBRC 14136</strain>
    </source>
</reference>
<dbReference type="SUPFAM" id="SSF53850">
    <property type="entry name" value="Periplasmic binding protein-like II"/>
    <property type="match status" value="1"/>
</dbReference>
<dbReference type="KEGG" id="cfc:CFLV_02600"/>
<evidence type="ECO:0000313" key="10">
    <source>
        <dbReference type="Proteomes" id="UP000315353"/>
    </source>
</evidence>
<dbReference type="GeneID" id="82879610"/>
<proteinExistence type="inferred from homology"/>
<dbReference type="Pfam" id="PF00126">
    <property type="entry name" value="HTH_1"/>
    <property type="match status" value="1"/>
</dbReference>
<protein>
    <submittedName>
        <fullName evidence="7 8">Transcriptional regulator</fullName>
    </submittedName>
</protein>
<keyword evidence="5" id="KW-0804">Transcription</keyword>
<accession>A0A1L7CJZ5</accession>
<dbReference type="PANTHER" id="PTHR30346:SF29">
    <property type="entry name" value="LYSR SUBSTRATE-BINDING"/>
    <property type="match status" value="1"/>
</dbReference>
<dbReference type="Proteomes" id="UP000315353">
    <property type="component" value="Unassembled WGS sequence"/>
</dbReference>
<dbReference type="PANTHER" id="PTHR30346">
    <property type="entry name" value="TRANSCRIPTIONAL DUAL REGULATOR HCAR-RELATED"/>
    <property type="match status" value="1"/>
</dbReference>
<gene>
    <name evidence="8" type="ORF">CFL01nite_07550</name>
    <name evidence="7" type="ORF">CFLV_02600</name>
</gene>
<dbReference type="AlphaFoldDB" id="A0A1L7CJZ5"/>
<evidence type="ECO:0000256" key="3">
    <source>
        <dbReference type="ARBA" id="ARBA00023125"/>
    </source>
</evidence>
<name>A0A1L7CJZ5_CORFL</name>
<dbReference type="Gene3D" id="1.10.10.10">
    <property type="entry name" value="Winged helix-like DNA-binding domain superfamily/Winged helix DNA-binding domain"/>
    <property type="match status" value="1"/>
</dbReference>
<dbReference type="Gene3D" id="3.40.190.10">
    <property type="entry name" value="Periplasmic binding protein-like II"/>
    <property type="match status" value="2"/>
</dbReference>
<dbReference type="OrthoDB" id="4131546at2"/>
<dbReference type="EMBL" id="CP009246">
    <property type="protein sequence ID" value="APT86186.1"/>
    <property type="molecule type" value="Genomic_DNA"/>
</dbReference>
<feature type="domain" description="HTH lysR-type" evidence="6">
    <location>
        <begin position="2"/>
        <end position="59"/>
    </location>
</feature>
<keyword evidence="4" id="KW-0010">Activator</keyword>
<dbReference type="InterPro" id="IPR036390">
    <property type="entry name" value="WH_DNA-bd_sf"/>
</dbReference>
<keyword evidence="2" id="KW-0805">Transcription regulation</keyword>
<dbReference type="RefSeq" id="WP_075729185.1">
    <property type="nucleotide sequence ID" value="NZ_BJNB01000008.1"/>
</dbReference>
<evidence type="ECO:0000256" key="4">
    <source>
        <dbReference type="ARBA" id="ARBA00023159"/>
    </source>
</evidence>
<evidence type="ECO:0000313" key="8">
    <source>
        <dbReference type="EMBL" id="GEB97260.1"/>
    </source>
</evidence>
<sequence length="300" mass="33642">MLDFHRLKMLFELKRLGTLTAVAQSMRYTHSAISQQLAICEKEVGVKLYERVGRRVRLTEQGELLADYAGRILALADEAESEILASTDSVRGRLRITSFQTALSSFLPTALTEIGQRYPELRVEIMQRDVESAIEALRTDTVDLILGEEYEADMPLTDEATHRELLIEDPIYLITPTTGPWSHLEFDDLEGVPFAIDPAELAMGKFTQQLGLRHGFRVNVEFETPDPFLHAHLVRTGHAVSLAPRLFLPLLEGLRIVEIPGKPTRTLFTAVRAGRERHPGIRAVRLALYRAAAAATEAFD</sequence>
<dbReference type="Proteomes" id="UP000185479">
    <property type="component" value="Chromosome"/>
</dbReference>
<evidence type="ECO:0000313" key="9">
    <source>
        <dbReference type="Proteomes" id="UP000185479"/>
    </source>
</evidence>
<dbReference type="Pfam" id="PF03466">
    <property type="entry name" value="LysR_substrate"/>
    <property type="match status" value="1"/>
</dbReference>
<reference evidence="7 9" key="1">
    <citation type="submission" date="2014-08" db="EMBL/GenBank/DDBJ databases">
        <title>Complete genome sequence of Corynebacterium flavescens OJ8(T)(=DSM 20296(T)), isolated from cheese.</title>
        <authorList>
            <person name="Ruckert C."/>
            <person name="Albersmeier A."/>
            <person name="Winkler A."/>
            <person name="Kalinowski J."/>
        </authorList>
    </citation>
    <scope>NUCLEOTIDE SEQUENCE [LARGE SCALE GENOMIC DNA]</scope>
    <source>
        <strain evidence="7 9">OJ8</strain>
    </source>
</reference>
<dbReference type="InterPro" id="IPR000847">
    <property type="entry name" value="LysR_HTH_N"/>
</dbReference>
<keyword evidence="9" id="KW-1185">Reference proteome</keyword>
<dbReference type="SUPFAM" id="SSF46785">
    <property type="entry name" value="Winged helix' DNA-binding domain"/>
    <property type="match status" value="1"/>
</dbReference>
<dbReference type="InterPro" id="IPR036388">
    <property type="entry name" value="WH-like_DNA-bd_sf"/>
</dbReference>
<dbReference type="InterPro" id="IPR005119">
    <property type="entry name" value="LysR_subst-bd"/>
</dbReference>
<evidence type="ECO:0000256" key="5">
    <source>
        <dbReference type="ARBA" id="ARBA00023163"/>
    </source>
</evidence>
<comment type="similarity">
    <text evidence="1">Belongs to the LysR transcriptional regulatory family.</text>
</comment>
<organism evidence="7 9">
    <name type="scientific">Corynebacterium flavescens</name>
    <dbReference type="NCBI Taxonomy" id="28028"/>
    <lineage>
        <taxon>Bacteria</taxon>
        <taxon>Bacillati</taxon>
        <taxon>Actinomycetota</taxon>
        <taxon>Actinomycetes</taxon>
        <taxon>Mycobacteriales</taxon>
        <taxon>Corynebacteriaceae</taxon>
        <taxon>Corynebacterium</taxon>
    </lineage>
</organism>
<evidence type="ECO:0000259" key="6">
    <source>
        <dbReference type="PROSITE" id="PS50931"/>
    </source>
</evidence>
<dbReference type="GO" id="GO:0003677">
    <property type="term" value="F:DNA binding"/>
    <property type="evidence" value="ECO:0007669"/>
    <property type="project" value="UniProtKB-KW"/>
</dbReference>
<evidence type="ECO:0000256" key="1">
    <source>
        <dbReference type="ARBA" id="ARBA00009437"/>
    </source>
</evidence>
<dbReference type="GO" id="GO:0032993">
    <property type="term" value="C:protein-DNA complex"/>
    <property type="evidence" value="ECO:0007669"/>
    <property type="project" value="TreeGrafter"/>
</dbReference>
<evidence type="ECO:0000313" key="7">
    <source>
        <dbReference type="EMBL" id="APT86186.1"/>
    </source>
</evidence>
<dbReference type="PROSITE" id="PS50931">
    <property type="entry name" value="HTH_LYSR"/>
    <property type="match status" value="1"/>
</dbReference>
<dbReference type="STRING" id="28028.CFLV_02600"/>
<dbReference type="EMBL" id="BJNB01000008">
    <property type="protein sequence ID" value="GEB97260.1"/>
    <property type="molecule type" value="Genomic_DNA"/>
</dbReference>